<dbReference type="Proteomes" id="UP000712600">
    <property type="component" value="Unassembled WGS sequence"/>
</dbReference>
<protein>
    <submittedName>
        <fullName evidence="2">Uncharacterized protein</fullName>
    </submittedName>
</protein>
<reference evidence="2" key="1">
    <citation type="submission" date="2019-12" db="EMBL/GenBank/DDBJ databases">
        <title>Genome sequencing and annotation of Brassica cretica.</title>
        <authorList>
            <person name="Studholme D.J."/>
            <person name="Sarris P."/>
        </authorList>
    </citation>
    <scope>NUCLEOTIDE SEQUENCE</scope>
    <source>
        <strain evidence="2">PFS-109/04</strain>
        <tissue evidence="2">Leaf</tissue>
    </source>
</reference>
<feature type="signal peptide" evidence="1">
    <location>
        <begin position="1"/>
        <end position="21"/>
    </location>
</feature>
<evidence type="ECO:0000256" key="1">
    <source>
        <dbReference type="SAM" id="SignalP"/>
    </source>
</evidence>
<feature type="chain" id="PRO_5035801233" evidence="1">
    <location>
        <begin position="22"/>
        <end position="244"/>
    </location>
</feature>
<evidence type="ECO:0000313" key="3">
    <source>
        <dbReference type="Proteomes" id="UP000712600"/>
    </source>
</evidence>
<gene>
    <name evidence="2" type="ORF">F2Q69_00047037</name>
</gene>
<proteinExistence type="predicted"/>
<accession>A0A8S9Q2R6</accession>
<comment type="caution">
    <text evidence="2">The sequence shown here is derived from an EMBL/GenBank/DDBJ whole genome shotgun (WGS) entry which is preliminary data.</text>
</comment>
<dbReference type="AlphaFoldDB" id="A0A8S9Q2R6"/>
<organism evidence="2 3">
    <name type="scientific">Brassica cretica</name>
    <name type="common">Mustard</name>
    <dbReference type="NCBI Taxonomy" id="69181"/>
    <lineage>
        <taxon>Eukaryota</taxon>
        <taxon>Viridiplantae</taxon>
        <taxon>Streptophyta</taxon>
        <taxon>Embryophyta</taxon>
        <taxon>Tracheophyta</taxon>
        <taxon>Spermatophyta</taxon>
        <taxon>Magnoliopsida</taxon>
        <taxon>eudicotyledons</taxon>
        <taxon>Gunneridae</taxon>
        <taxon>Pentapetalae</taxon>
        <taxon>rosids</taxon>
        <taxon>malvids</taxon>
        <taxon>Brassicales</taxon>
        <taxon>Brassicaceae</taxon>
        <taxon>Brassiceae</taxon>
        <taxon>Brassica</taxon>
    </lineage>
</organism>
<dbReference type="EMBL" id="QGKX02001347">
    <property type="protein sequence ID" value="KAF3526301.1"/>
    <property type="molecule type" value="Genomic_DNA"/>
</dbReference>
<name>A0A8S9Q2R6_BRACR</name>
<keyword evidence="1" id="KW-0732">Signal</keyword>
<evidence type="ECO:0000313" key="2">
    <source>
        <dbReference type="EMBL" id="KAF3526301.1"/>
    </source>
</evidence>
<sequence>MANPKSHLFSLLLLISSSSLPHRFLSTDALRLRRWTGYGTIVRWSYHSRLSSFMGITQIPPVAKSMFIGAFKGKKITKSKRCLRLLRSKPTIATDDDSLVLPESHLFPLAWSSPSDQRSKPTIETEDSLVVTKSRLTCRVFFIRSRIETRDGRRLSGFSRGFLRHLRRYRGRLSSPHGVSSFHLCRLLRQINDRYRGRTLSGSSWRFLLLHVRVEDSVRVDSVSSVGDKFTTIDIFLLSIHECM</sequence>